<evidence type="ECO:0000313" key="6">
    <source>
        <dbReference type="Proteomes" id="UP000310687"/>
    </source>
</evidence>
<dbReference type="AlphaFoldDB" id="A0A4S9APR3"/>
<protein>
    <submittedName>
        <fullName evidence="2">Uncharacterized protein</fullName>
    </submittedName>
</protein>
<name>A0A4S9APR3_AURPU</name>
<evidence type="ECO:0000313" key="2">
    <source>
        <dbReference type="EMBL" id="THW35785.1"/>
    </source>
</evidence>
<dbReference type="Proteomes" id="UP000310687">
    <property type="component" value="Unassembled WGS sequence"/>
</dbReference>
<gene>
    <name evidence="3" type="ORF">D6D21_01381</name>
    <name evidence="2" type="ORF">D6D22_07976</name>
    <name evidence="1" type="ORF">D6D24_03652</name>
</gene>
<proteinExistence type="predicted"/>
<evidence type="ECO:0000313" key="4">
    <source>
        <dbReference type="Proteomes" id="UP000308014"/>
    </source>
</evidence>
<dbReference type="EMBL" id="QZAM01000013">
    <property type="protein sequence ID" value="THW51641.1"/>
    <property type="molecule type" value="Genomic_DNA"/>
</dbReference>
<accession>A0A4S9APR3</accession>
<sequence length="87" mass="9278">MPTGNSLDLGRRFGQDTGGFIDHRGHHGVCLTGISVQKGSPKATVLFSTSVAYPVLSFFGGQQGMTCDIIQPSCGAPESCFRRIDMQ</sequence>
<dbReference type="Proteomes" id="UP000308014">
    <property type="component" value="Unassembled WGS sequence"/>
</dbReference>
<dbReference type="EMBL" id="QZAJ01000097">
    <property type="protein sequence ID" value="THW17902.1"/>
    <property type="molecule type" value="Genomic_DNA"/>
</dbReference>
<organism evidence="2 6">
    <name type="scientific">Aureobasidium pullulans</name>
    <name type="common">Black yeast</name>
    <name type="synonym">Pullularia pullulans</name>
    <dbReference type="NCBI Taxonomy" id="5580"/>
    <lineage>
        <taxon>Eukaryota</taxon>
        <taxon>Fungi</taxon>
        <taxon>Dikarya</taxon>
        <taxon>Ascomycota</taxon>
        <taxon>Pezizomycotina</taxon>
        <taxon>Dothideomycetes</taxon>
        <taxon>Dothideomycetidae</taxon>
        <taxon>Dothideales</taxon>
        <taxon>Saccotheciaceae</taxon>
        <taxon>Aureobasidium</taxon>
    </lineage>
</organism>
<evidence type="ECO:0000313" key="1">
    <source>
        <dbReference type="EMBL" id="THW17902.1"/>
    </source>
</evidence>
<evidence type="ECO:0000313" key="5">
    <source>
        <dbReference type="Proteomes" id="UP000309076"/>
    </source>
</evidence>
<comment type="caution">
    <text evidence="2">The sequence shown here is derived from an EMBL/GenBank/DDBJ whole genome shotgun (WGS) entry which is preliminary data.</text>
</comment>
<dbReference type="EMBL" id="QZAL01000150">
    <property type="protein sequence ID" value="THW35785.1"/>
    <property type="molecule type" value="Genomic_DNA"/>
</dbReference>
<dbReference type="Proteomes" id="UP000309076">
    <property type="component" value="Unassembled WGS sequence"/>
</dbReference>
<evidence type="ECO:0000313" key="3">
    <source>
        <dbReference type="EMBL" id="THW51641.1"/>
    </source>
</evidence>
<reference evidence="4 5" key="1">
    <citation type="submission" date="2018-10" db="EMBL/GenBank/DDBJ databases">
        <title>Fifty Aureobasidium pullulans genomes reveal a recombining polyextremotolerant generalist.</title>
        <authorList>
            <person name="Gostincar C."/>
            <person name="Turk M."/>
            <person name="Zajc J."/>
            <person name="Gunde-Cimerman N."/>
        </authorList>
    </citation>
    <scope>NUCLEOTIDE SEQUENCE [LARGE SCALE GENOMIC DNA]</scope>
    <source>
        <strain evidence="3 5">EXF-10796</strain>
        <strain evidence="2 6">EXF-11013</strain>
        <strain evidence="1 4">EXF-11318</strain>
    </source>
</reference>